<dbReference type="CDD" id="cd00377">
    <property type="entry name" value="ICL_PEPM"/>
    <property type="match status" value="1"/>
</dbReference>
<evidence type="ECO:0000256" key="6">
    <source>
        <dbReference type="PIRSR" id="PIRSR001362-3"/>
    </source>
</evidence>
<dbReference type="Pfam" id="PF00463">
    <property type="entry name" value="ICL"/>
    <property type="match status" value="1"/>
</dbReference>
<dbReference type="Gene3D" id="1.10.10.850">
    <property type="match status" value="1"/>
</dbReference>
<dbReference type="GO" id="GO:0046421">
    <property type="term" value="F:methylisocitrate lyase activity"/>
    <property type="evidence" value="ECO:0007669"/>
    <property type="project" value="TreeGrafter"/>
</dbReference>
<evidence type="ECO:0000256" key="1">
    <source>
        <dbReference type="ARBA" id="ARBA00005704"/>
    </source>
</evidence>
<dbReference type="PANTHER" id="PTHR21631">
    <property type="entry name" value="ISOCITRATE LYASE/MALATE SYNTHASE"/>
    <property type="match status" value="1"/>
</dbReference>
<dbReference type="InterPro" id="IPR006254">
    <property type="entry name" value="Isocitrate_lyase"/>
</dbReference>
<evidence type="ECO:0000256" key="7">
    <source>
        <dbReference type="SAM" id="MobiDB-lite"/>
    </source>
</evidence>
<feature type="binding site" evidence="5">
    <location>
        <begin position="123"/>
        <end position="125"/>
    </location>
    <ligand>
        <name>substrate</name>
    </ligand>
</feature>
<accession>A0A066WPK3</accession>
<feature type="region of interest" description="Disordered" evidence="7">
    <location>
        <begin position="1"/>
        <end position="36"/>
    </location>
</feature>
<dbReference type="GO" id="GO:0019629">
    <property type="term" value="P:propionate catabolic process, 2-methylcitrate cycle"/>
    <property type="evidence" value="ECO:0007669"/>
    <property type="project" value="TreeGrafter"/>
</dbReference>
<dbReference type="GO" id="GO:0005759">
    <property type="term" value="C:mitochondrial matrix"/>
    <property type="evidence" value="ECO:0007669"/>
    <property type="project" value="TreeGrafter"/>
</dbReference>
<keyword evidence="2 3" id="KW-0456">Lyase</keyword>
<dbReference type="Proteomes" id="UP000027361">
    <property type="component" value="Unassembled WGS sequence"/>
</dbReference>
<comment type="caution">
    <text evidence="8">The sequence shown here is derived from an EMBL/GenBank/DDBJ whole genome shotgun (WGS) entry which is preliminary data.</text>
</comment>
<keyword evidence="6" id="KW-0479">Metal-binding</keyword>
<dbReference type="FunCoup" id="A0A066WPK3">
    <property type="interactions" value="67"/>
</dbReference>
<reference evidence="8 9" key="1">
    <citation type="submission" date="2014-05" db="EMBL/GenBank/DDBJ databases">
        <title>Draft genome sequence of a rare smut relative, Tilletiaria anomala UBC 951.</title>
        <authorList>
            <consortium name="DOE Joint Genome Institute"/>
            <person name="Toome M."/>
            <person name="Kuo A."/>
            <person name="Henrissat B."/>
            <person name="Lipzen A."/>
            <person name="Tritt A."/>
            <person name="Yoshinaga Y."/>
            <person name="Zane M."/>
            <person name="Barry K."/>
            <person name="Grigoriev I.V."/>
            <person name="Spatafora J.W."/>
            <person name="Aimea M.C."/>
        </authorList>
    </citation>
    <scope>NUCLEOTIDE SEQUENCE [LARGE SCALE GENOMIC DNA]</scope>
    <source>
        <strain evidence="8 9">UBC 951</strain>
    </source>
</reference>
<keyword evidence="9" id="KW-1185">Reference proteome</keyword>
<proteinExistence type="inferred from homology"/>
<keyword evidence="6" id="KW-0460">Magnesium</keyword>
<feature type="binding site" evidence="5">
    <location>
        <begin position="234"/>
        <end position="235"/>
    </location>
    <ligand>
        <name>substrate</name>
    </ligand>
</feature>
<feature type="active site" description="Proton acceptor" evidence="4">
    <location>
        <position position="233"/>
    </location>
</feature>
<dbReference type="PROSITE" id="PS00161">
    <property type="entry name" value="ISOCITRATE_LYASE"/>
    <property type="match status" value="1"/>
</dbReference>
<evidence type="ECO:0000256" key="5">
    <source>
        <dbReference type="PIRSR" id="PIRSR001362-2"/>
    </source>
</evidence>
<dbReference type="InterPro" id="IPR040442">
    <property type="entry name" value="Pyrv_kinase-like_dom_sf"/>
</dbReference>
<dbReference type="GeneID" id="25263602"/>
<evidence type="ECO:0000256" key="2">
    <source>
        <dbReference type="ARBA" id="ARBA00023239"/>
    </source>
</evidence>
<dbReference type="HOGENOM" id="CLU_019214_2_2_1"/>
<protein>
    <recommendedName>
        <fullName evidence="3">Isocitrate lyase</fullName>
    </recommendedName>
</protein>
<name>A0A066WPK3_TILAU</name>
<sequence length="568" mass="61860">MSNATSSSSTNATSLVPPPSPLPLQAPNAQQEQHAFDKACQDVQAWFDSPRFKGIKRPYGPADVVSKRGTMPVQPPQSSLLADKLFSILSKHAAEGTPCHTMGAIDPVQQSQMAYHQEVVYVSGWACSSVLTTCNNEVGPDLADYPYTTVPNQVQRLFKAQLHHDRKHWDERCSLSKQERETTPWVDYLKPIIADADTGHGGLSTVLRLAKLFAEHGAAAIHLEDQLHGGKKCGHQAGKVLVPISEHVNRLTATRLAWDVLGVSNLVIARTDSESAKLISSNIDYRDHAFIKGAYNLPAGTLSLAEALAHAEASGKTGAEVDAVEKAWMDQCELVTFDEAVALHNVGNESGIQEYKQRIASSDVAVSNLNARTVAAEVFGGEKGVPNWCWNLPRTKEGYYHFKGGVEAAITRVKVFAPYSDMLWLETKIPDLKQAQGFAADIHKDFPGKWLVYNLSPSFNWSAHGFSDADLKNFVWDLAKSGFVLQLISLAGLHSGATITAELSKAFKTDGMLAYVNLIQRKEKEVGTDVLKHQAWSGAAYTDRMLQTISSGTSGTSAMGSDSTEHSF</sequence>
<dbReference type="SUPFAM" id="SSF51621">
    <property type="entry name" value="Phosphoenolpyruvate/pyruvate domain"/>
    <property type="match status" value="1"/>
</dbReference>
<feature type="compositionally biased region" description="Low complexity" evidence="7">
    <location>
        <begin position="1"/>
        <end position="15"/>
    </location>
</feature>
<dbReference type="PIRSF" id="PIRSF001362">
    <property type="entry name" value="Isocit_lyase"/>
    <property type="match status" value="1"/>
</dbReference>
<dbReference type="STRING" id="1037660.A0A066WPK3"/>
<feature type="binding site" evidence="5">
    <location>
        <begin position="454"/>
        <end position="458"/>
    </location>
    <ligand>
        <name>substrate</name>
    </ligand>
</feature>
<dbReference type="AlphaFoldDB" id="A0A066WPK3"/>
<comment type="cofactor">
    <cofactor evidence="6">
        <name>Mg(2+)</name>
        <dbReference type="ChEBI" id="CHEBI:18420"/>
    </cofactor>
    <text evidence="6">Can also use Mn(2+) ion.</text>
</comment>
<evidence type="ECO:0000313" key="9">
    <source>
        <dbReference type="Proteomes" id="UP000027361"/>
    </source>
</evidence>
<dbReference type="InParanoid" id="A0A066WPK3"/>
<dbReference type="InterPro" id="IPR039556">
    <property type="entry name" value="ICL/PEPM"/>
</dbReference>
<feature type="binding site" evidence="6">
    <location>
        <position position="195"/>
    </location>
    <ligand>
        <name>Mg(2+)</name>
        <dbReference type="ChEBI" id="CHEBI:18420"/>
    </ligand>
</feature>
<feature type="binding site" evidence="5">
    <location>
        <position position="270"/>
    </location>
    <ligand>
        <name>substrate</name>
    </ligand>
</feature>
<dbReference type="OMA" id="TVPHADF"/>
<feature type="binding site" evidence="5">
    <location>
        <position position="489"/>
    </location>
    <ligand>
        <name>substrate</name>
    </ligand>
</feature>
<organism evidence="8 9">
    <name type="scientific">Tilletiaria anomala (strain ATCC 24038 / CBS 436.72 / UBC 951)</name>
    <dbReference type="NCBI Taxonomy" id="1037660"/>
    <lineage>
        <taxon>Eukaryota</taxon>
        <taxon>Fungi</taxon>
        <taxon>Dikarya</taxon>
        <taxon>Basidiomycota</taxon>
        <taxon>Ustilaginomycotina</taxon>
        <taxon>Exobasidiomycetes</taxon>
        <taxon>Georgefischeriales</taxon>
        <taxon>Tilletiariaceae</taxon>
        <taxon>Tilletiaria</taxon>
    </lineage>
</organism>
<evidence type="ECO:0000313" key="8">
    <source>
        <dbReference type="EMBL" id="KDN52914.1"/>
    </source>
</evidence>
<dbReference type="EMBL" id="JMSN01000005">
    <property type="protein sequence ID" value="KDN52914.1"/>
    <property type="molecule type" value="Genomic_DNA"/>
</dbReference>
<comment type="similarity">
    <text evidence="1 3">Belongs to the isocitrate lyase/PEP mutase superfamily. Isocitrate lyase family.</text>
</comment>
<dbReference type="GO" id="GO:0004451">
    <property type="term" value="F:isocitrate lyase activity"/>
    <property type="evidence" value="ECO:0007669"/>
    <property type="project" value="InterPro"/>
</dbReference>
<evidence type="ECO:0000256" key="4">
    <source>
        <dbReference type="PIRSR" id="PIRSR001362-1"/>
    </source>
</evidence>
<evidence type="ECO:0000256" key="3">
    <source>
        <dbReference type="PIRNR" id="PIRNR001362"/>
    </source>
</evidence>
<dbReference type="RefSeq" id="XP_013245753.1">
    <property type="nucleotide sequence ID" value="XM_013390299.1"/>
</dbReference>
<dbReference type="Gene3D" id="3.20.20.60">
    <property type="entry name" value="Phosphoenolpyruvate-binding domains"/>
    <property type="match status" value="1"/>
</dbReference>
<gene>
    <name evidence="8" type="ORF">K437DRAFT_253534</name>
</gene>
<dbReference type="GO" id="GO:0046872">
    <property type="term" value="F:metal ion binding"/>
    <property type="evidence" value="ECO:0007669"/>
    <property type="project" value="UniProtKB-KW"/>
</dbReference>
<dbReference type="PANTHER" id="PTHR21631:SF13">
    <property type="entry name" value="MITOCHONDRIAL 2-METHYLISOCITRATE LYASE ICL2"/>
    <property type="match status" value="1"/>
</dbReference>
<dbReference type="InterPro" id="IPR015813">
    <property type="entry name" value="Pyrv/PenolPyrv_kinase-like_dom"/>
</dbReference>
<dbReference type="InterPro" id="IPR018523">
    <property type="entry name" value="Isocitrate_lyase_ph_CS"/>
</dbReference>
<dbReference type="OrthoDB" id="4078635at2759"/>
<dbReference type="NCBIfam" id="TIGR01346">
    <property type="entry name" value="isocit_lyase"/>
    <property type="match status" value="1"/>
</dbReference>